<dbReference type="Proteomes" id="UP000294847">
    <property type="component" value="Chromosome 2"/>
</dbReference>
<evidence type="ECO:0000313" key="2">
    <source>
        <dbReference type="Proteomes" id="UP000294847"/>
    </source>
</evidence>
<sequence>MQLIRSSQRYRFPHSNKKFSIDVREFLPTVSSHRTLPLQFALKISKGIRIPIYIYHIDTKRNDFVDMRHSKVGKIDGVHPFPEENEYLINSFVEWYEVVGWDKLDTATGRTIYYPNPLYRGKLKTDRQGNLIG</sequence>
<reference evidence="1 2" key="1">
    <citation type="journal article" date="2019" name="Mol. Biol. Evol.">
        <title>Blast fungal genomes show frequent chromosomal changes, gene gains and losses, and effector gene turnover.</title>
        <authorList>
            <person name="Gomez Luciano L.B."/>
            <person name="Jason Tsai I."/>
            <person name="Chuma I."/>
            <person name="Tosa Y."/>
            <person name="Chen Y.H."/>
            <person name="Li J.Y."/>
            <person name="Li M.Y."/>
            <person name="Jade Lu M.Y."/>
            <person name="Nakayashiki H."/>
            <person name="Li W.H."/>
        </authorList>
    </citation>
    <scope>NUCLEOTIDE SEQUENCE [LARGE SCALE GENOMIC DNA]</scope>
    <source>
        <strain evidence="1">MZ5-1-6</strain>
    </source>
</reference>
<evidence type="ECO:0000313" key="1">
    <source>
        <dbReference type="EMBL" id="QBZ55170.1"/>
    </source>
</evidence>
<gene>
    <name evidence="1" type="ORF">PoMZ_00063</name>
</gene>
<dbReference type="EMBL" id="CP034205">
    <property type="protein sequence ID" value="QBZ55170.1"/>
    <property type="molecule type" value="Genomic_DNA"/>
</dbReference>
<name>A0A4P7N5D5_PYROR</name>
<dbReference type="Gene3D" id="3.90.210.10">
    <property type="entry name" value="Heat-Labile Enterotoxin, subunit A"/>
    <property type="match status" value="1"/>
</dbReference>
<dbReference type="SUPFAM" id="SSF56399">
    <property type="entry name" value="ADP-ribosylation"/>
    <property type="match status" value="1"/>
</dbReference>
<organism evidence="1 2">
    <name type="scientific">Pyricularia oryzae</name>
    <name type="common">Rice blast fungus</name>
    <name type="synonym">Magnaporthe oryzae</name>
    <dbReference type="NCBI Taxonomy" id="318829"/>
    <lineage>
        <taxon>Eukaryota</taxon>
        <taxon>Fungi</taxon>
        <taxon>Dikarya</taxon>
        <taxon>Ascomycota</taxon>
        <taxon>Pezizomycotina</taxon>
        <taxon>Sordariomycetes</taxon>
        <taxon>Sordariomycetidae</taxon>
        <taxon>Magnaporthales</taxon>
        <taxon>Pyriculariaceae</taxon>
        <taxon>Pyricularia</taxon>
    </lineage>
</organism>
<accession>A0A4P7N5D5</accession>
<dbReference type="AlphaFoldDB" id="A0A4P7N5D5"/>
<proteinExistence type="predicted"/>
<protein>
    <submittedName>
        <fullName evidence="1">Uncharacterized protein</fullName>
    </submittedName>
</protein>